<dbReference type="Pfam" id="PF12525">
    <property type="entry name" value="DUF3726"/>
    <property type="match status" value="1"/>
</dbReference>
<dbReference type="AlphaFoldDB" id="A0A4U7MY04"/>
<reference evidence="1 2" key="1">
    <citation type="submission" date="2019-04" db="EMBL/GenBank/DDBJ databases">
        <title>Genome sequence of Pelagicola litoralis CL-ES2.</title>
        <authorList>
            <person name="Cao J."/>
        </authorList>
    </citation>
    <scope>NUCLEOTIDE SEQUENCE [LARGE SCALE GENOMIC DNA]</scope>
    <source>
        <strain evidence="1 2">CL-ES2</strain>
    </source>
</reference>
<gene>
    <name evidence="1" type="ORF">FAP39_15130</name>
</gene>
<sequence length="209" mass="21547">MTYALNEVEATAKKATRGAAYTWGLAEEAAKATRWLCAQGVDGCAVLAGLLRATDRATDMAPMSLDGDWASESGQLCALISGASLSDCAYRLPTGAIRMHNVVAPQLLLPFAAAAARHLGHPIAITWSGNTVIVSEAGLCTADIPAIDVADLVTVKTADASGQAVAQSTRAAPLATDWAYLNELAARTYAPATEESRLKGAGSGLSDND</sequence>
<dbReference type="EMBL" id="SULI01000026">
    <property type="protein sequence ID" value="TKZ17184.1"/>
    <property type="molecule type" value="Genomic_DNA"/>
</dbReference>
<accession>A0A4U7MY04</accession>
<protein>
    <submittedName>
        <fullName evidence="1">DUF3726 domain-containing protein</fullName>
    </submittedName>
</protein>
<dbReference type="RefSeq" id="WP_138017226.1">
    <property type="nucleotide sequence ID" value="NZ_SULI01000026.1"/>
</dbReference>
<keyword evidence="2" id="KW-1185">Reference proteome</keyword>
<evidence type="ECO:0000313" key="2">
    <source>
        <dbReference type="Proteomes" id="UP000306575"/>
    </source>
</evidence>
<evidence type="ECO:0000313" key="1">
    <source>
        <dbReference type="EMBL" id="TKZ17184.1"/>
    </source>
</evidence>
<organism evidence="1 2">
    <name type="scientific">Shimia litoralis</name>
    <dbReference type="NCBI Taxonomy" id="420403"/>
    <lineage>
        <taxon>Bacteria</taxon>
        <taxon>Pseudomonadati</taxon>
        <taxon>Pseudomonadota</taxon>
        <taxon>Alphaproteobacteria</taxon>
        <taxon>Rhodobacterales</taxon>
        <taxon>Roseobacteraceae</taxon>
    </lineage>
</organism>
<dbReference type="InterPro" id="IPR022201">
    <property type="entry name" value="DUF3726"/>
</dbReference>
<comment type="caution">
    <text evidence="1">The sequence shown here is derived from an EMBL/GenBank/DDBJ whole genome shotgun (WGS) entry which is preliminary data.</text>
</comment>
<dbReference type="OrthoDB" id="8420038at2"/>
<name>A0A4U7MY04_9RHOB</name>
<dbReference type="Proteomes" id="UP000306575">
    <property type="component" value="Unassembled WGS sequence"/>
</dbReference>
<proteinExistence type="predicted"/>